<evidence type="ECO:0000256" key="1">
    <source>
        <dbReference type="SAM" id="SignalP"/>
    </source>
</evidence>
<gene>
    <name evidence="2" type="ORF">CBW65_00470</name>
</gene>
<evidence type="ECO:0000313" key="2">
    <source>
        <dbReference type="EMBL" id="ARU59683.1"/>
    </source>
</evidence>
<sequence length="211" mass="23149">MAVSRMALLTCSALFAASALLSGCGQSDAEQAQQAGIQGANQHNTAATKALASTDLPAFEHELFRQMDLPADTRRQFRVLETKNTPAGTYVLYSLPRNDGLAFAGRRADGSVAIYQARWPLAVTDPAKDLIVVRAIPPNNGINAPYGVLAGRVYNPFIEYVEIAYRDGHVDRIDVSHNRGFIAVRKAFDTRFVQVRGYSTNGTPYWEIDTR</sequence>
<accession>A0A1Y0IJS3</accession>
<protein>
    <recommendedName>
        <fullName evidence="4">Lipoprotein</fullName>
    </recommendedName>
</protein>
<reference evidence="3" key="1">
    <citation type="submission" date="2017-05" db="EMBL/GenBank/DDBJ databases">
        <authorList>
            <person name="Sung H."/>
        </authorList>
    </citation>
    <scope>NUCLEOTIDE SEQUENCE [LARGE SCALE GENOMIC DNA]</scope>
    <source>
        <strain evidence="3">AR23208</strain>
    </source>
</reference>
<dbReference type="EMBL" id="CP021434">
    <property type="protein sequence ID" value="ARU59683.1"/>
    <property type="molecule type" value="Genomic_DNA"/>
</dbReference>
<name>A0A1Y0IJS3_9BACL</name>
<feature type="chain" id="PRO_5039641356" description="Lipoprotein" evidence="1">
    <location>
        <begin position="17"/>
        <end position="211"/>
    </location>
</feature>
<dbReference type="KEGG" id="tum:CBW65_00470"/>
<evidence type="ECO:0008006" key="4">
    <source>
        <dbReference type="Google" id="ProtNLM"/>
    </source>
</evidence>
<keyword evidence="3" id="KW-1185">Reference proteome</keyword>
<keyword evidence="1" id="KW-0732">Signal</keyword>
<proteinExistence type="predicted"/>
<dbReference type="OrthoDB" id="2381270at2"/>
<organism evidence="2 3">
    <name type="scientific">Tumebacillus avium</name>
    <dbReference type="NCBI Taxonomy" id="1903704"/>
    <lineage>
        <taxon>Bacteria</taxon>
        <taxon>Bacillati</taxon>
        <taxon>Bacillota</taxon>
        <taxon>Bacilli</taxon>
        <taxon>Bacillales</taxon>
        <taxon>Alicyclobacillaceae</taxon>
        <taxon>Tumebacillus</taxon>
    </lineage>
</organism>
<feature type="signal peptide" evidence="1">
    <location>
        <begin position="1"/>
        <end position="16"/>
    </location>
</feature>
<dbReference type="Proteomes" id="UP000195437">
    <property type="component" value="Chromosome"/>
</dbReference>
<dbReference type="PROSITE" id="PS51257">
    <property type="entry name" value="PROKAR_LIPOPROTEIN"/>
    <property type="match status" value="1"/>
</dbReference>
<evidence type="ECO:0000313" key="3">
    <source>
        <dbReference type="Proteomes" id="UP000195437"/>
    </source>
</evidence>
<dbReference type="RefSeq" id="WP_087455071.1">
    <property type="nucleotide sequence ID" value="NZ_CP021434.1"/>
</dbReference>
<dbReference type="AlphaFoldDB" id="A0A1Y0IJS3"/>